<evidence type="ECO:0000313" key="4">
    <source>
        <dbReference type="Proteomes" id="UP001222403"/>
    </source>
</evidence>
<evidence type="ECO:0000313" key="1">
    <source>
        <dbReference type="EMBL" id="USB38931.1"/>
    </source>
</evidence>
<dbReference type="Proteomes" id="UP001057142">
    <property type="component" value="Chromosome"/>
</dbReference>
<name>A0AAX3S7U3_9GAMM</name>
<dbReference type="EMBL" id="CP097327">
    <property type="protein sequence ID" value="USB38931.1"/>
    <property type="molecule type" value="Genomic_DNA"/>
</dbReference>
<protein>
    <submittedName>
        <fullName evidence="2">Uncharacterized protein</fullName>
    </submittedName>
</protein>
<keyword evidence="3" id="KW-1185">Reference proteome</keyword>
<organism evidence="2 4">
    <name type="scientific">Providencia vermicola</name>
    <dbReference type="NCBI Taxonomy" id="333965"/>
    <lineage>
        <taxon>Bacteria</taxon>
        <taxon>Pseudomonadati</taxon>
        <taxon>Pseudomonadota</taxon>
        <taxon>Gammaproteobacteria</taxon>
        <taxon>Enterobacterales</taxon>
        <taxon>Morganellaceae</taxon>
        <taxon>Providencia</taxon>
    </lineage>
</organism>
<evidence type="ECO:0000313" key="2">
    <source>
        <dbReference type="EMBL" id="WFC08721.1"/>
    </source>
</evidence>
<sequence>MMTPDLNTLRLGGDPRTLADFSALKNELNKRFHPARPDIDWTRAHELCLSLFNQNGTKDIVHFP</sequence>
<gene>
    <name evidence="1" type="ORF">M5J11_18395</name>
    <name evidence="2" type="ORF">PG365_13150</name>
</gene>
<dbReference type="RefSeq" id="WP_251465314.1">
    <property type="nucleotide sequence ID" value="NZ_CP097327.1"/>
</dbReference>
<evidence type="ECO:0000313" key="3">
    <source>
        <dbReference type="Proteomes" id="UP001057142"/>
    </source>
</evidence>
<reference evidence="2" key="2">
    <citation type="submission" date="2023-01" db="EMBL/GenBank/DDBJ databases">
        <title>The prevalence of carbapenem-resistant bacteria in aquaculture in China and the genetic diversity of carbapenem-resistant genes.</title>
        <authorList>
            <person name="Wen R."/>
        </authorList>
    </citation>
    <scope>NUCLEOTIDE SEQUENCE</scope>
    <source>
        <strain evidence="2">PVA41-chromosome</strain>
    </source>
</reference>
<proteinExistence type="predicted"/>
<accession>A0AAX3S7U3</accession>
<dbReference type="Proteomes" id="UP001222403">
    <property type="component" value="Chromosome"/>
</dbReference>
<dbReference type="AlphaFoldDB" id="A0AAX3S7U3"/>
<dbReference type="EMBL" id="CP116222">
    <property type="protein sequence ID" value="WFC08721.1"/>
    <property type="molecule type" value="Genomic_DNA"/>
</dbReference>
<reference evidence="1" key="1">
    <citation type="journal article" date="2022" name="Front. Microbiol.">
        <title>Identification of a novel aminoglycoside O-nucleotidyltransferase AadA33 in Providencia vermicola.</title>
        <authorList>
            <person name="Feng C."/>
            <person name="Gao M."/>
            <person name="Jiang W."/>
            <person name="Shi W."/>
            <person name="Li A."/>
            <person name="Liu S."/>
            <person name="Zhang L."/>
            <person name="Zhang X."/>
            <person name="Li Q."/>
            <person name="Lin H."/>
            <person name="Lu J."/>
            <person name="Li K."/>
            <person name="Zhang H."/>
            <person name="Hu Y."/>
            <person name="Bao Q."/>
            <person name="Lin X."/>
        </authorList>
    </citation>
    <scope>NUCLEOTIDE SEQUENCE</scope>
    <source>
        <strain evidence="1">P13</strain>
    </source>
</reference>